<dbReference type="InterPro" id="IPR029068">
    <property type="entry name" value="Glyas_Bleomycin-R_OHBP_Dase"/>
</dbReference>
<dbReference type="EMBL" id="FMAC01000008">
    <property type="protein sequence ID" value="SCB31947.1"/>
    <property type="molecule type" value="Genomic_DNA"/>
</dbReference>
<feature type="domain" description="VOC" evidence="1">
    <location>
        <begin position="8"/>
        <end position="133"/>
    </location>
</feature>
<dbReference type="AlphaFoldDB" id="A0A1C3VWA1"/>
<dbReference type="STRING" id="52131.GA0061100_108250"/>
<proteinExistence type="predicted"/>
<reference evidence="3" key="1">
    <citation type="submission" date="2016-08" db="EMBL/GenBank/DDBJ databases">
        <authorList>
            <person name="Varghese N."/>
            <person name="Submissions Spin"/>
        </authorList>
    </citation>
    <scope>NUCLEOTIDE SEQUENCE [LARGE SCALE GENOMIC DNA]</scope>
    <source>
        <strain evidence="3">CCBAU 57015</strain>
    </source>
</reference>
<dbReference type="PROSITE" id="PS51819">
    <property type="entry name" value="VOC"/>
    <property type="match status" value="1"/>
</dbReference>
<dbReference type="OrthoDB" id="9812656at2"/>
<sequence length="138" mass="14799">MTNATLAGVLETALYADDLDAAEAFYGGVLGLRKISRGGNRHVFYRCGPGVLLIFNSGETVKPHEPGALPVPPHGTKGHGHVCFRVDGNEIEAMAQKLKAAGVDIEADFHWPNGGRSIYFRDPAGNSLECAEPRIWGL</sequence>
<dbReference type="Proteomes" id="UP000186228">
    <property type="component" value="Unassembled WGS sequence"/>
</dbReference>
<dbReference type="Gene3D" id="3.10.180.10">
    <property type="entry name" value="2,3-Dihydroxybiphenyl 1,2-Dioxygenase, domain 1"/>
    <property type="match status" value="1"/>
</dbReference>
<protein>
    <submittedName>
        <fullName evidence="2">Catechol 2,3-dioxygenase</fullName>
    </submittedName>
</protein>
<dbReference type="Pfam" id="PF00903">
    <property type="entry name" value="Glyoxalase"/>
    <property type="match status" value="1"/>
</dbReference>
<keyword evidence="2" id="KW-0223">Dioxygenase</keyword>
<evidence type="ECO:0000313" key="3">
    <source>
        <dbReference type="Proteomes" id="UP000186228"/>
    </source>
</evidence>
<gene>
    <name evidence="2" type="ORF">GA0061100_108250</name>
</gene>
<dbReference type="GO" id="GO:0051213">
    <property type="term" value="F:dioxygenase activity"/>
    <property type="evidence" value="ECO:0007669"/>
    <property type="project" value="UniProtKB-KW"/>
</dbReference>
<evidence type="ECO:0000259" key="1">
    <source>
        <dbReference type="PROSITE" id="PS51819"/>
    </source>
</evidence>
<evidence type="ECO:0000313" key="2">
    <source>
        <dbReference type="EMBL" id="SCB31947.1"/>
    </source>
</evidence>
<keyword evidence="2" id="KW-0560">Oxidoreductase</keyword>
<dbReference type="SUPFAM" id="SSF54593">
    <property type="entry name" value="Glyoxalase/Bleomycin resistance protein/Dihydroxybiphenyl dioxygenase"/>
    <property type="match status" value="1"/>
</dbReference>
<dbReference type="InterPro" id="IPR050383">
    <property type="entry name" value="GlyoxalaseI/FosfomycinResist"/>
</dbReference>
<accession>A0A1C3VWA1</accession>
<dbReference type="PANTHER" id="PTHR21366:SF22">
    <property type="entry name" value="VOC DOMAIN-CONTAINING PROTEIN"/>
    <property type="match status" value="1"/>
</dbReference>
<keyword evidence="3" id="KW-1185">Reference proteome</keyword>
<name>A0A1C3VWA1_9HYPH</name>
<organism evidence="2 3">
    <name type="scientific">Rhizobium hainanense</name>
    <dbReference type="NCBI Taxonomy" id="52131"/>
    <lineage>
        <taxon>Bacteria</taxon>
        <taxon>Pseudomonadati</taxon>
        <taxon>Pseudomonadota</taxon>
        <taxon>Alphaproteobacteria</taxon>
        <taxon>Hyphomicrobiales</taxon>
        <taxon>Rhizobiaceae</taxon>
        <taxon>Rhizobium/Agrobacterium group</taxon>
        <taxon>Rhizobium</taxon>
    </lineage>
</organism>
<dbReference type="PANTHER" id="PTHR21366">
    <property type="entry name" value="GLYOXALASE FAMILY PROTEIN"/>
    <property type="match status" value="1"/>
</dbReference>
<dbReference type="InterPro" id="IPR004360">
    <property type="entry name" value="Glyas_Fos-R_dOase_dom"/>
</dbReference>
<dbReference type="InterPro" id="IPR037523">
    <property type="entry name" value="VOC_core"/>
</dbReference>
<dbReference type="RefSeq" id="WP_075855434.1">
    <property type="nucleotide sequence ID" value="NZ_FMAC01000008.1"/>
</dbReference>